<dbReference type="Proteomes" id="UP000824044">
    <property type="component" value="Unassembled WGS sequence"/>
</dbReference>
<dbReference type="InterPro" id="IPR051782">
    <property type="entry name" value="ABC_Transporter_VariousFunc"/>
</dbReference>
<evidence type="ECO:0000256" key="1">
    <source>
        <dbReference type="ARBA" id="ARBA00022448"/>
    </source>
</evidence>
<dbReference type="PANTHER" id="PTHR42939">
    <property type="entry name" value="ABC TRANSPORTER ATP-BINDING PROTEIN ALBC-RELATED"/>
    <property type="match status" value="1"/>
</dbReference>
<reference evidence="6" key="1">
    <citation type="journal article" date="2021" name="PeerJ">
        <title>Extensive microbial diversity within the chicken gut microbiome revealed by metagenomics and culture.</title>
        <authorList>
            <person name="Gilroy R."/>
            <person name="Ravi A."/>
            <person name="Getino M."/>
            <person name="Pursley I."/>
            <person name="Horton D.L."/>
            <person name="Alikhan N.F."/>
            <person name="Baker D."/>
            <person name="Gharbi K."/>
            <person name="Hall N."/>
            <person name="Watson M."/>
            <person name="Adriaenssens E.M."/>
            <person name="Foster-Nyarko E."/>
            <person name="Jarju S."/>
            <person name="Secka A."/>
            <person name="Antonio M."/>
            <person name="Oren A."/>
            <person name="Chaudhuri R.R."/>
            <person name="La Ragione R."/>
            <person name="Hildebrand F."/>
            <person name="Pallen M.J."/>
        </authorList>
    </citation>
    <scope>NUCLEOTIDE SEQUENCE</scope>
    <source>
        <strain evidence="6">CHK33-5263</strain>
    </source>
</reference>
<name>A0A9D2IVV5_9FIRM</name>
<protein>
    <submittedName>
        <fullName evidence="6">ATP-binding cassette domain-containing protein</fullName>
    </submittedName>
</protein>
<dbReference type="SMART" id="SM00382">
    <property type="entry name" value="AAA"/>
    <property type="match status" value="1"/>
</dbReference>
<dbReference type="PANTHER" id="PTHR42939:SF1">
    <property type="entry name" value="ABC TRANSPORTER ATP-BINDING PROTEIN ALBC-RELATED"/>
    <property type="match status" value="1"/>
</dbReference>
<keyword evidence="3 6" id="KW-0067">ATP-binding</keyword>
<sequence length="337" mass="36353">MGDLETPAENAASTQEGGALPAQDAAPAQNVQVSPVQDTSAPADGAQVLPVQDASTPANGAQVPPARGNAEQSAWTGRTQNNDAADGQPIYEIRQLPTAASYHESDVSVLECRGLNKAYGGTVALYNVNLTVRTGGVVGLLGPNGSGKSTLIKLAMGMLQPSMGEILICGKRPSPATKAVTAYLPDTPHLPRWMTVEKAFDYVADFFPDFRKDRADELLSRLRVAPKTNLKALSKGNLEKVCLIATMARDAKLYILDEPIAGVDPAARDFILETIICNKPEYSTILLCTHLIADIEPVLSHAIFLNRGQVVLDKDVKDVYAQDRKTLDELFREVFRW</sequence>
<evidence type="ECO:0000313" key="6">
    <source>
        <dbReference type="EMBL" id="HIZ25034.1"/>
    </source>
</evidence>
<dbReference type="EMBL" id="DXBS01000116">
    <property type="protein sequence ID" value="HIZ25034.1"/>
    <property type="molecule type" value="Genomic_DNA"/>
</dbReference>
<keyword evidence="2" id="KW-0547">Nucleotide-binding</keyword>
<accession>A0A9D2IVV5</accession>
<dbReference type="AlphaFoldDB" id="A0A9D2IVV5"/>
<gene>
    <name evidence="6" type="ORF">H9812_06155</name>
</gene>
<evidence type="ECO:0000313" key="7">
    <source>
        <dbReference type="Proteomes" id="UP000824044"/>
    </source>
</evidence>
<feature type="domain" description="ABC transporter" evidence="5">
    <location>
        <begin position="110"/>
        <end position="332"/>
    </location>
</feature>
<evidence type="ECO:0000256" key="4">
    <source>
        <dbReference type="SAM" id="MobiDB-lite"/>
    </source>
</evidence>
<evidence type="ECO:0000256" key="3">
    <source>
        <dbReference type="ARBA" id="ARBA00022840"/>
    </source>
</evidence>
<keyword evidence="1" id="KW-0813">Transport</keyword>
<dbReference type="PROSITE" id="PS50893">
    <property type="entry name" value="ABC_TRANSPORTER_2"/>
    <property type="match status" value="1"/>
</dbReference>
<dbReference type="Pfam" id="PF00005">
    <property type="entry name" value="ABC_tran"/>
    <property type="match status" value="1"/>
</dbReference>
<organism evidence="6 7">
    <name type="scientific">Candidatus Gallimonas intestinigallinarum</name>
    <dbReference type="NCBI Taxonomy" id="2838604"/>
    <lineage>
        <taxon>Bacteria</taxon>
        <taxon>Bacillati</taxon>
        <taxon>Bacillota</taxon>
        <taxon>Clostridia</taxon>
        <taxon>Candidatus Gallimonas</taxon>
    </lineage>
</organism>
<dbReference type="SUPFAM" id="SSF52540">
    <property type="entry name" value="P-loop containing nucleoside triphosphate hydrolases"/>
    <property type="match status" value="1"/>
</dbReference>
<dbReference type="Gene3D" id="3.40.50.300">
    <property type="entry name" value="P-loop containing nucleotide triphosphate hydrolases"/>
    <property type="match status" value="1"/>
</dbReference>
<feature type="compositionally biased region" description="Polar residues" evidence="4">
    <location>
        <begin position="29"/>
        <end position="40"/>
    </location>
</feature>
<dbReference type="InterPro" id="IPR003439">
    <property type="entry name" value="ABC_transporter-like_ATP-bd"/>
</dbReference>
<evidence type="ECO:0000256" key="2">
    <source>
        <dbReference type="ARBA" id="ARBA00022741"/>
    </source>
</evidence>
<dbReference type="InterPro" id="IPR003593">
    <property type="entry name" value="AAA+_ATPase"/>
</dbReference>
<dbReference type="GO" id="GO:0016887">
    <property type="term" value="F:ATP hydrolysis activity"/>
    <property type="evidence" value="ECO:0007669"/>
    <property type="project" value="InterPro"/>
</dbReference>
<dbReference type="GO" id="GO:0005524">
    <property type="term" value="F:ATP binding"/>
    <property type="evidence" value="ECO:0007669"/>
    <property type="project" value="UniProtKB-KW"/>
</dbReference>
<feature type="region of interest" description="Disordered" evidence="4">
    <location>
        <begin position="1"/>
        <end position="88"/>
    </location>
</feature>
<reference evidence="6" key="2">
    <citation type="submission" date="2021-04" db="EMBL/GenBank/DDBJ databases">
        <authorList>
            <person name="Gilroy R."/>
        </authorList>
    </citation>
    <scope>NUCLEOTIDE SEQUENCE</scope>
    <source>
        <strain evidence="6">CHK33-5263</strain>
    </source>
</reference>
<feature type="compositionally biased region" description="Polar residues" evidence="4">
    <location>
        <begin position="70"/>
        <end position="83"/>
    </location>
</feature>
<dbReference type="CDD" id="cd03230">
    <property type="entry name" value="ABC_DR_subfamily_A"/>
    <property type="match status" value="1"/>
</dbReference>
<dbReference type="InterPro" id="IPR027417">
    <property type="entry name" value="P-loop_NTPase"/>
</dbReference>
<proteinExistence type="predicted"/>
<evidence type="ECO:0000259" key="5">
    <source>
        <dbReference type="PROSITE" id="PS50893"/>
    </source>
</evidence>
<comment type="caution">
    <text evidence="6">The sequence shown here is derived from an EMBL/GenBank/DDBJ whole genome shotgun (WGS) entry which is preliminary data.</text>
</comment>